<accession>A0A834WW22</accession>
<protein>
    <submittedName>
        <fullName evidence="1">Uncharacterized protein</fullName>
    </submittedName>
</protein>
<sequence>MQHVQWTIGVGKSILFWQEKLIDGVPNLSSMNSFELDQFCDFVDESGQWKNIDDFHGIPEKVKTAWEKGLKKVIIESDSTKTIAQIRGINLNDGTEHPIFVKLENSSGEIGLCKSSTTPDL</sequence>
<dbReference type="AlphaFoldDB" id="A0A834WW22"/>
<comment type="caution">
    <text evidence="1">The sequence shown here is derived from an EMBL/GenBank/DDBJ whole genome shotgun (WGS) entry which is preliminary data.</text>
</comment>
<keyword evidence="2" id="KW-1185">Reference proteome</keyword>
<evidence type="ECO:0000313" key="1">
    <source>
        <dbReference type="EMBL" id="KAF7833083.1"/>
    </source>
</evidence>
<evidence type="ECO:0000313" key="2">
    <source>
        <dbReference type="Proteomes" id="UP000634136"/>
    </source>
</evidence>
<dbReference type="EMBL" id="JAAIUW010000005">
    <property type="protein sequence ID" value="KAF7833083.1"/>
    <property type="molecule type" value="Genomic_DNA"/>
</dbReference>
<proteinExistence type="predicted"/>
<name>A0A834WW22_9FABA</name>
<reference evidence="1" key="1">
    <citation type="submission" date="2020-09" db="EMBL/GenBank/DDBJ databases">
        <title>Genome-Enabled Discovery of Anthraquinone Biosynthesis in Senna tora.</title>
        <authorList>
            <person name="Kang S.-H."/>
            <person name="Pandey R.P."/>
            <person name="Lee C.-M."/>
            <person name="Sim J.-S."/>
            <person name="Jeong J.-T."/>
            <person name="Choi B.-S."/>
            <person name="Jung M."/>
            <person name="Ginzburg D."/>
            <person name="Zhao K."/>
            <person name="Won S.Y."/>
            <person name="Oh T.-J."/>
            <person name="Yu Y."/>
            <person name="Kim N.-H."/>
            <person name="Lee O.R."/>
            <person name="Lee T.-H."/>
            <person name="Bashyal P."/>
            <person name="Kim T.-S."/>
            <person name="Lee W.-H."/>
            <person name="Kawkins C."/>
            <person name="Kim C.-K."/>
            <person name="Kim J.S."/>
            <person name="Ahn B.O."/>
            <person name="Rhee S.Y."/>
            <person name="Sohng J.K."/>
        </authorList>
    </citation>
    <scope>NUCLEOTIDE SEQUENCE</scope>
    <source>
        <tissue evidence="1">Leaf</tissue>
    </source>
</reference>
<gene>
    <name evidence="1" type="ORF">G2W53_015416</name>
</gene>
<organism evidence="1 2">
    <name type="scientific">Senna tora</name>
    <dbReference type="NCBI Taxonomy" id="362788"/>
    <lineage>
        <taxon>Eukaryota</taxon>
        <taxon>Viridiplantae</taxon>
        <taxon>Streptophyta</taxon>
        <taxon>Embryophyta</taxon>
        <taxon>Tracheophyta</taxon>
        <taxon>Spermatophyta</taxon>
        <taxon>Magnoliopsida</taxon>
        <taxon>eudicotyledons</taxon>
        <taxon>Gunneridae</taxon>
        <taxon>Pentapetalae</taxon>
        <taxon>rosids</taxon>
        <taxon>fabids</taxon>
        <taxon>Fabales</taxon>
        <taxon>Fabaceae</taxon>
        <taxon>Caesalpinioideae</taxon>
        <taxon>Cassia clade</taxon>
        <taxon>Senna</taxon>
    </lineage>
</organism>
<dbReference type="Proteomes" id="UP000634136">
    <property type="component" value="Unassembled WGS sequence"/>
</dbReference>